<evidence type="ECO:0000256" key="2">
    <source>
        <dbReference type="ARBA" id="ARBA00022692"/>
    </source>
</evidence>
<dbReference type="Proteomes" id="UP000094893">
    <property type="component" value="Unassembled WGS sequence"/>
</dbReference>
<dbReference type="GO" id="GO:0016020">
    <property type="term" value="C:membrane"/>
    <property type="evidence" value="ECO:0007669"/>
    <property type="project" value="UniProtKB-SubCell"/>
</dbReference>
<dbReference type="InterPro" id="IPR035658">
    <property type="entry name" value="TrbF"/>
</dbReference>
<proteinExistence type="predicted"/>
<evidence type="ECO:0000256" key="3">
    <source>
        <dbReference type="ARBA" id="ARBA00022989"/>
    </source>
</evidence>
<gene>
    <name evidence="7" type="ORF">A6P07_18505</name>
</gene>
<evidence type="ECO:0000259" key="6">
    <source>
        <dbReference type="Pfam" id="PF04335"/>
    </source>
</evidence>
<keyword evidence="3 5" id="KW-1133">Transmembrane helix</keyword>
<organism evidence="7 8">
    <name type="scientific">Acidithiobacillus thiooxidans</name>
    <name type="common">Thiobacillus thiooxidans</name>
    <dbReference type="NCBI Taxonomy" id="930"/>
    <lineage>
        <taxon>Bacteria</taxon>
        <taxon>Pseudomonadati</taxon>
        <taxon>Pseudomonadota</taxon>
        <taxon>Acidithiobacillia</taxon>
        <taxon>Acidithiobacillales</taxon>
        <taxon>Acidithiobacillaceae</taxon>
        <taxon>Acidithiobacillus</taxon>
    </lineage>
</organism>
<dbReference type="InterPro" id="IPR032710">
    <property type="entry name" value="NTF2-like_dom_sf"/>
</dbReference>
<comment type="subcellular location">
    <subcellularLocation>
        <location evidence="1">Membrane</location>
        <topology evidence="1">Single-pass membrane protein</topology>
    </subcellularLocation>
</comment>
<dbReference type="CDD" id="cd16425">
    <property type="entry name" value="TrbF"/>
    <property type="match status" value="1"/>
</dbReference>
<evidence type="ECO:0000256" key="4">
    <source>
        <dbReference type="ARBA" id="ARBA00023136"/>
    </source>
</evidence>
<dbReference type="RefSeq" id="WP_024895374.1">
    <property type="nucleotide sequence ID" value="NZ_LWRZ01000083.1"/>
</dbReference>
<feature type="domain" description="Bacterial virulence protein VirB8" evidence="6">
    <location>
        <begin position="12"/>
        <end position="219"/>
    </location>
</feature>
<evidence type="ECO:0000256" key="1">
    <source>
        <dbReference type="ARBA" id="ARBA00004167"/>
    </source>
</evidence>
<keyword evidence="4 5" id="KW-0472">Membrane</keyword>
<keyword evidence="2 5" id="KW-0812">Transmembrane</keyword>
<name>A0A1C2HWT9_ACITH</name>
<feature type="transmembrane region" description="Helical" evidence="5">
    <location>
        <begin position="32"/>
        <end position="50"/>
    </location>
</feature>
<dbReference type="InterPro" id="IPR007430">
    <property type="entry name" value="VirB8"/>
</dbReference>
<dbReference type="SUPFAM" id="SSF54427">
    <property type="entry name" value="NTF2-like"/>
    <property type="match status" value="1"/>
</dbReference>
<dbReference type="Pfam" id="PF04335">
    <property type="entry name" value="VirB8"/>
    <property type="match status" value="1"/>
</dbReference>
<evidence type="ECO:0000256" key="5">
    <source>
        <dbReference type="SAM" id="Phobius"/>
    </source>
</evidence>
<protein>
    <submittedName>
        <fullName evidence="7">Conjugal transfer protein</fullName>
    </submittedName>
</protein>
<evidence type="ECO:0000313" key="8">
    <source>
        <dbReference type="Proteomes" id="UP000094893"/>
    </source>
</evidence>
<evidence type="ECO:0000313" key="7">
    <source>
        <dbReference type="EMBL" id="OCX68216.1"/>
    </source>
</evidence>
<reference evidence="7 8" key="1">
    <citation type="journal article" date="2016" name="Int. J. Mol. Sci.">
        <title>Comparative genomics of the extreme acidophile Acidithiobacillus thiooxidans reveals intraspecific divergence and niche adaptation.</title>
        <authorList>
            <person name="Zhang X."/>
            <person name="Feng X."/>
            <person name="Tao J."/>
            <person name="Ma L."/>
            <person name="Xiao Y."/>
            <person name="Liang Y."/>
            <person name="Liu X."/>
            <person name="Yin H."/>
        </authorList>
    </citation>
    <scope>NUCLEOTIDE SEQUENCE [LARGE SCALE GENOMIC DNA]</scope>
    <source>
        <strain evidence="7 8">A02</strain>
    </source>
</reference>
<comment type="caution">
    <text evidence="7">The sequence shown here is derived from an EMBL/GenBank/DDBJ whole genome shotgun (WGS) entry which is preliminary data.</text>
</comment>
<dbReference type="Gene3D" id="3.10.450.230">
    <property type="entry name" value="VirB8 protein"/>
    <property type="match status" value="1"/>
</dbReference>
<accession>A0A1C2HWT9</accession>
<dbReference type="EMBL" id="LWSA01000307">
    <property type="protein sequence ID" value="OCX68216.1"/>
    <property type="molecule type" value="Genomic_DNA"/>
</dbReference>
<dbReference type="AlphaFoldDB" id="A0A1C2HWT9"/>
<sequence>MSEQKQVDYQAARREWMERYGSYIASAKNWRMMAFAGVGIAALFGVGMIYEADRVHVVPYVVETDHLGDTVRMGQAIAAGALEKPVVTHLLANWIVRTRERITDPQAEKLTVLDTYKYVDQHMTLALDRYYKRHSPYNGMQNGPRTVTIMSDMPMGTPTKTGGTYQIKWTENQYSLKGRLVNEQHWQAIVQYAILPVTTTAQAVANPFGLYITSFQWQQTL</sequence>